<comment type="similarity">
    <text evidence="2">Belongs to the UPF0324 family.</text>
</comment>
<dbReference type="EMBL" id="BSPK01000064">
    <property type="protein sequence ID" value="GLS65177.1"/>
    <property type="molecule type" value="Genomic_DNA"/>
</dbReference>
<feature type="transmembrane region" description="Helical" evidence="7">
    <location>
        <begin position="126"/>
        <end position="147"/>
    </location>
</feature>
<keyword evidence="4 7" id="KW-0812">Transmembrane</keyword>
<dbReference type="InterPro" id="IPR018383">
    <property type="entry name" value="UPF0324_pro"/>
</dbReference>
<evidence type="ECO:0000256" key="5">
    <source>
        <dbReference type="ARBA" id="ARBA00022989"/>
    </source>
</evidence>
<reference evidence="9" key="4">
    <citation type="submission" date="2023-01" db="EMBL/GenBank/DDBJ databases">
        <title>Draft genome sequence of Methylobacterium oxalidis strain NBRC 107715.</title>
        <authorList>
            <person name="Sun Q."/>
            <person name="Mori K."/>
        </authorList>
    </citation>
    <scope>NUCLEOTIDE SEQUENCE</scope>
    <source>
        <strain evidence="9">NBRC 107715</strain>
    </source>
</reference>
<feature type="transmembrane region" description="Helical" evidence="7">
    <location>
        <begin position="36"/>
        <end position="55"/>
    </location>
</feature>
<protein>
    <submittedName>
        <fullName evidence="8">Membrane protein</fullName>
    </submittedName>
</protein>
<dbReference type="Proteomes" id="UP000321960">
    <property type="component" value="Unassembled WGS sequence"/>
</dbReference>
<comment type="subcellular location">
    <subcellularLocation>
        <location evidence="1">Cell membrane</location>
        <topology evidence="1">Multi-pass membrane protein</topology>
    </subcellularLocation>
</comment>
<dbReference type="PANTHER" id="PTHR30106:SF2">
    <property type="entry name" value="UPF0324 INNER MEMBRANE PROTEIN YEIH"/>
    <property type="match status" value="1"/>
</dbReference>
<reference evidence="8 10" key="3">
    <citation type="submission" date="2019-07" db="EMBL/GenBank/DDBJ databases">
        <title>Whole genome shotgun sequence of Methylobacterium oxalidis NBRC 107715.</title>
        <authorList>
            <person name="Hosoyama A."/>
            <person name="Uohara A."/>
            <person name="Ohji S."/>
            <person name="Ichikawa N."/>
        </authorList>
    </citation>
    <scope>NUCLEOTIDE SEQUENCE [LARGE SCALE GENOMIC DNA]</scope>
    <source>
        <strain evidence="8 10">NBRC 107715</strain>
    </source>
</reference>
<organism evidence="8 10">
    <name type="scientific">Methylobacterium oxalidis</name>
    <dbReference type="NCBI Taxonomy" id="944322"/>
    <lineage>
        <taxon>Bacteria</taxon>
        <taxon>Pseudomonadati</taxon>
        <taxon>Pseudomonadota</taxon>
        <taxon>Alphaproteobacteria</taxon>
        <taxon>Hyphomicrobiales</taxon>
        <taxon>Methylobacteriaceae</taxon>
        <taxon>Methylobacterium</taxon>
    </lineage>
</organism>
<reference evidence="9" key="1">
    <citation type="journal article" date="2014" name="Int. J. Syst. Evol. Microbiol.">
        <title>Complete genome of a new Firmicutes species belonging to the dominant human colonic microbiota ('Ruminococcus bicirculans') reveals two chromosomes and a selective capacity to utilize plant glucans.</title>
        <authorList>
            <consortium name="NISC Comparative Sequencing Program"/>
            <person name="Wegmann U."/>
            <person name="Louis P."/>
            <person name="Goesmann A."/>
            <person name="Henrissat B."/>
            <person name="Duncan S.H."/>
            <person name="Flint H.J."/>
        </authorList>
    </citation>
    <scope>NUCLEOTIDE SEQUENCE</scope>
    <source>
        <strain evidence="9">NBRC 107715</strain>
    </source>
</reference>
<name>A0A512J869_9HYPH</name>
<evidence type="ECO:0000256" key="3">
    <source>
        <dbReference type="ARBA" id="ARBA00022475"/>
    </source>
</evidence>
<feature type="transmembrane region" description="Helical" evidence="7">
    <location>
        <begin position="260"/>
        <end position="278"/>
    </location>
</feature>
<gene>
    <name evidence="9" type="ORF">GCM10007888_35590</name>
    <name evidence="8" type="ORF">MOX02_41960</name>
</gene>
<comment type="caution">
    <text evidence="8">The sequence shown here is derived from an EMBL/GenBank/DDBJ whole genome shotgun (WGS) entry which is preliminary data.</text>
</comment>
<evidence type="ECO:0000256" key="4">
    <source>
        <dbReference type="ARBA" id="ARBA00022692"/>
    </source>
</evidence>
<evidence type="ECO:0000256" key="2">
    <source>
        <dbReference type="ARBA" id="ARBA00007977"/>
    </source>
</evidence>
<evidence type="ECO:0000313" key="8">
    <source>
        <dbReference type="EMBL" id="GEP06158.1"/>
    </source>
</evidence>
<reference evidence="11" key="2">
    <citation type="journal article" date="2019" name="Int. J. Syst. Evol. Microbiol.">
        <title>The Global Catalogue of Microorganisms (GCM) 10K type strain sequencing project: providing services to taxonomists for standard genome sequencing and annotation.</title>
        <authorList>
            <consortium name="The Broad Institute Genomics Platform"/>
            <consortium name="The Broad Institute Genome Sequencing Center for Infectious Disease"/>
            <person name="Wu L."/>
            <person name="Ma J."/>
        </authorList>
    </citation>
    <scope>NUCLEOTIDE SEQUENCE [LARGE SCALE GENOMIC DNA]</scope>
    <source>
        <strain evidence="11">NBRC 107715</strain>
    </source>
</reference>
<feature type="transmembrane region" description="Helical" evidence="7">
    <location>
        <begin position="93"/>
        <end position="114"/>
    </location>
</feature>
<evidence type="ECO:0000313" key="9">
    <source>
        <dbReference type="EMBL" id="GLS65177.1"/>
    </source>
</evidence>
<accession>A0A512J869</accession>
<keyword evidence="6 7" id="KW-0472">Membrane</keyword>
<feature type="transmembrane region" description="Helical" evidence="7">
    <location>
        <begin position="186"/>
        <end position="209"/>
    </location>
</feature>
<keyword evidence="11" id="KW-1185">Reference proteome</keyword>
<feature type="transmembrane region" description="Helical" evidence="7">
    <location>
        <begin position="221"/>
        <end position="240"/>
    </location>
</feature>
<evidence type="ECO:0000256" key="1">
    <source>
        <dbReference type="ARBA" id="ARBA00004651"/>
    </source>
</evidence>
<dbReference type="Proteomes" id="UP001156856">
    <property type="component" value="Unassembled WGS sequence"/>
</dbReference>
<dbReference type="EMBL" id="BJZU01000092">
    <property type="protein sequence ID" value="GEP06158.1"/>
    <property type="molecule type" value="Genomic_DNA"/>
</dbReference>
<evidence type="ECO:0000256" key="6">
    <source>
        <dbReference type="ARBA" id="ARBA00023136"/>
    </source>
</evidence>
<keyword evidence="5 7" id="KW-1133">Transmembrane helix</keyword>
<evidence type="ECO:0000313" key="10">
    <source>
        <dbReference type="Proteomes" id="UP000321960"/>
    </source>
</evidence>
<proteinExistence type="inferred from homology"/>
<keyword evidence="3" id="KW-1003">Cell membrane</keyword>
<feature type="transmembrane region" description="Helical" evidence="7">
    <location>
        <begin position="290"/>
        <end position="309"/>
    </location>
</feature>
<dbReference type="PANTHER" id="PTHR30106">
    <property type="entry name" value="INNER MEMBRANE PROTEIN YEIH-RELATED"/>
    <property type="match status" value="1"/>
</dbReference>
<dbReference type="Pfam" id="PF03601">
    <property type="entry name" value="Cons_hypoth698"/>
    <property type="match status" value="1"/>
</dbReference>
<feature type="transmembrane region" description="Helical" evidence="7">
    <location>
        <begin position="61"/>
        <end position="84"/>
    </location>
</feature>
<sequence>MLPKGLPLPTMVLALLLGILLHRSASHALFQPGMRFCVKVLLRWSVALLGLKIALGDIFDLGLGAALVVVFAMAGTMVSSFALAKVFGQSPMYAALAGAATAVCGASATLATSTVVPNYKEKDVDVAFVVIGVNLLATVAMLLYPLLGHGFGFTDRAVGILLGGTIHDVAQVVGAGYSISDEAGNAAVIVKLFRVFLLLPVVLAVGFYFSKAGMGSETGKVPVPMFAFAFLALCVVNSIAQNAPAIAPVFEPIKSALVSLSTWGLLLAIAALGLNTSLRSVLSLGWRHIATLVGSAAFILVFVAVGLALV</sequence>
<feature type="transmembrane region" description="Helical" evidence="7">
    <location>
        <begin position="6"/>
        <end position="24"/>
    </location>
</feature>
<evidence type="ECO:0000313" key="11">
    <source>
        <dbReference type="Proteomes" id="UP001156856"/>
    </source>
</evidence>
<evidence type="ECO:0000256" key="7">
    <source>
        <dbReference type="SAM" id="Phobius"/>
    </source>
</evidence>
<dbReference type="AlphaFoldDB" id="A0A512J869"/>
<dbReference type="GO" id="GO:0005886">
    <property type="term" value="C:plasma membrane"/>
    <property type="evidence" value="ECO:0007669"/>
    <property type="project" value="UniProtKB-SubCell"/>
</dbReference>